<evidence type="ECO:0000313" key="5">
    <source>
        <dbReference type="Proteomes" id="UP000016649"/>
    </source>
</evidence>
<dbReference type="EMBL" id="AWVH01000043">
    <property type="protein sequence ID" value="ERJ91752.1"/>
    <property type="molecule type" value="Genomic_DNA"/>
</dbReference>
<organism evidence="4 5">
    <name type="scientific">Treponema lecithinolyticum ATCC 700332</name>
    <dbReference type="NCBI Taxonomy" id="1321815"/>
    <lineage>
        <taxon>Bacteria</taxon>
        <taxon>Pseudomonadati</taxon>
        <taxon>Spirochaetota</taxon>
        <taxon>Spirochaetia</taxon>
        <taxon>Spirochaetales</taxon>
        <taxon>Treponemataceae</taxon>
        <taxon>Treponema</taxon>
    </lineage>
</organism>
<sequence length="195" mass="19889">MYMNGLKRKVCVAVLCVFASAVVLYAHTPLLTVEDNGDGTIFVQGGFSNGASAGGVKLYLKDAATGEKLYDGVFPDIGETNLDIPSVPYTVTFDAGPGHIVVKDGPPPPGGFGAAKADKAAKNDAAETDSSGSAAVSSGKGTNSAAPSSAAAVDWTPADTASVMPNAGVSYVSLIAMIMSCINTVLLLFVLRKRR</sequence>
<name>A0ABN0NWL0_TRELE</name>
<keyword evidence="5" id="KW-1185">Reference proteome</keyword>
<keyword evidence="2" id="KW-1133">Transmembrane helix</keyword>
<evidence type="ECO:0000256" key="3">
    <source>
        <dbReference type="SAM" id="SignalP"/>
    </source>
</evidence>
<comment type="caution">
    <text evidence="4">The sequence shown here is derived from an EMBL/GenBank/DDBJ whole genome shotgun (WGS) entry which is preliminary data.</text>
</comment>
<feature type="signal peptide" evidence="3">
    <location>
        <begin position="1"/>
        <end position="26"/>
    </location>
</feature>
<feature type="chain" id="PRO_5046731690" evidence="3">
    <location>
        <begin position="27"/>
        <end position="195"/>
    </location>
</feature>
<feature type="compositionally biased region" description="Basic and acidic residues" evidence="1">
    <location>
        <begin position="116"/>
        <end position="125"/>
    </location>
</feature>
<proteinExistence type="predicted"/>
<evidence type="ECO:0000313" key="4">
    <source>
        <dbReference type="EMBL" id="ERJ91752.1"/>
    </source>
</evidence>
<feature type="compositionally biased region" description="Low complexity" evidence="1">
    <location>
        <begin position="130"/>
        <end position="139"/>
    </location>
</feature>
<reference evidence="4 5" key="1">
    <citation type="submission" date="2013-08" db="EMBL/GenBank/DDBJ databases">
        <authorList>
            <person name="Weinstock G."/>
            <person name="Sodergren E."/>
            <person name="Wylie T."/>
            <person name="Fulton L."/>
            <person name="Fulton R."/>
            <person name="Fronick C."/>
            <person name="O'Laughlin M."/>
            <person name="Godfrey J."/>
            <person name="Miner T."/>
            <person name="Herter B."/>
            <person name="Appelbaum E."/>
            <person name="Cordes M."/>
            <person name="Lek S."/>
            <person name="Wollam A."/>
            <person name="Pepin K.H."/>
            <person name="Palsikar V.B."/>
            <person name="Mitreva M."/>
            <person name="Wilson R.K."/>
        </authorList>
    </citation>
    <scope>NUCLEOTIDE SEQUENCE [LARGE SCALE GENOMIC DNA]</scope>
    <source>
        <strain evidence="4 5">ATCC 700332</strain>
    </source>
</reference>
<feature type="transmembrane region" description="Helical" evidence="2">
    <location>
        <begin position="171"/>
        <end position="191"/>
    </location>
</feature>
<keyword evidence="2" id="KW-0472">Membrane</keyword>
<evidence type="ECO:0000256" key="1">
    <source>
        <dbReference type="SAM" id="MobiDB-lite"/>
    </source>
</evidence>
<gene>
    <name evidence="4" type="ORF">HMPREF9193_01976</name>
</gene>
<keyword evidence="3" id="KW-0732">Signal</keyword>
<protein>
    <submittedName>
        <fullName evidence="4">Uncharacterized protein</fullName>
    </submittedName>
</protein>
<keyword evidence="2" id="KW-0812">Transmembrane</keyword>
<accession>A0ABN0NWL0</accession>
<evidence type="ECO:0000256" key="2">
    <source>
        <dbReference type="SAM" id="Phobius"/>
    </source>
</evidence>
<feature type="region of interest" description="Disordered" evidence="1">
    <location>
        <begin position="112"/>
        <end position="148"/>
    </location>
</feature>
<dbReference type="Proteomes" id="UP000016649">
    <property type="component" value="Unassembled WGS sequence"/>
</dbReference>